<comment type="caution">
    <text evidence="2">The sequence shown here is derived from an EMBL/GenBank/DDBJ whole genome shotgun (WGS) entry which is preliminary data.</text>
</comment>
<feature type="domain" description="Reverse transcriptase" evidence="1">
    <location>
        <begin position="1"/>
        <end position="302"/>
    </location>
</feature>
<dbReference type="AlphaFoldDB" id="A0AAV6HJI9"/>
<protein>
    <recommendedName>
        <fullName evidence="1">Reverse transcriptase domain-containing protein</fullName>
    </recommendedName>
</protein>
<gene>
    <name evidence="2" type="ORF">AALO_G00010540</name>
</gene>
<dbReference type="InterPro" id="IPR043502">
    <property type="entry name" value="DNA/RNA_pol_sf"/>
</dbReference>
<dbReference type="PANTHER" id="PTHR33332">
    <property type="entry name" value="REVERSE TRANSCRIPTASE DOMAIN-CONTAINING PROTEIN"/>
    <property type="match status" value="1"/>
</dbReference>
<evidence type="ECO:0000313" key="3">
    <source>
        <dbReference type="Proteomes" id="UP000823561"/>
    </source>
</evidence>
<evidence type="ECO:0000313" key="2">
    <source>
        <dbReference type="EMBL" id="KAG5286062.1"/>
    </source>
</evidence>
<reference evidence="2 3" key="1">
    <citation type="submission" date="2020-10" db="EMBL/GenBank/DDBJ databases">
        <title>Chromosome-scale genome assembly of the Allis shad, Alosa alosa.</title>
        <authorList>
            <person name="Margot Z."/>
            <person name="Christophe K."/>
            <person name="Cabau C."/>
            <person name="Louis A."/>
            <person name="Berthelot C."/>
            <person name="Parey E."/>
            <person name="Roest Crollius H."/>
            <person name="Montfort J."/>
            <person name="Robinson-Rechavi M."/>
            <person name="Bucao C."/>
            <person name="Bouchez O."/>
            <person name="Gislard M."/>
            <person name="Lluch J."/>
            <person name="Milhes M."/>
            <person name="Lampietro C."/>
            <person name="Lopez Roques C."/>
            <person name="Donnadieu C."/>
            <person name="Braasch I."/>
            <person name="Desvignes T."/>
            <person name="Postlethwait J."/>
            <person name="Bobe J."/>
            <person name="Guiguen Y."/>
        </authorList>
    </citation>
    <scope>NUCLEOTIDE SEQUENCE [LARGE SCALE GENOMIC DNA]</scope>
    <source>
        <strain evidence="2">M-15738</strain>
        <tissue evidence="2">Blood</tissue>
    </source>
</reference>
<dbReference type="SUPFAM" id="SSF56672">
    <property type="entry name" value="DNA/RNA polymerases"/>
    <property type="match status" value="1"/>
</dbReference>
<keyword evidence="3" id="KW-1185">Reference proteome</keyword>
<proteinExistence type="predicted"/>
<accession>A0AAV6HJI9</accession>
<dbReference type="Proteomes" id="UP000823561">
    <property type="component" value="Chromosome 1"/>
</dbReference>
<dbReference type="InterPro" id="IPR000477">
    <property type="entry name" value="RT_dom"/>
</dbReference>
<evidence type="ECO:0000259" key="1">
    <source>
        <dbReference type="PROSITE" id="PS50878"/>
    </source>
</evidence>
<dbReference type="EMBL" id="JADWDJ010000001">
    <property type="protein sequence ID" value="KAG5286062.1"/>
    <property type="molecule type" value="Genomic_DNA"/>
</dbReference>
<name>A0AAV6HJI9_9TELE</name>
<dbReference type="Pfam" id="PF00078">
    <property type="entry name" value="RVT_1"/>
    <property type="match status" value="1"/>
</dbReference>
<sequence>MSEATNRKLRFKKGRSATFSIDGFSFTIVANEDADGNSRPLDRFARSKSQSALWNAITAGIGIKDKGSGSRVVLDDPQTLEEILAGELPDGPDVTEKTAIRANRSTEDAISNLMHTTLTHLEEGNGNYVRMLFIDFSSAFNTIVPLTLVTKMKALGLNTTLCHWIFDFLTNRSQVVRVGGLTSDSLTISTGAPQGCVLSPLLYNIYTHDCKANSSHTSIIKFADDTVILGLISNNNEQLYLDQVDGVAQWCQSNSLTLNITKTKEMVVDYRRQQQNYSYTPLMISGQPVERVTSFKYLGVHITEDLTWTVNTQYVLKKSRQSTLLP</sequence>
<dbReference type="PROSITE" id="PS50878">
    <property type="entry name" value="RT_POL"/>
    <property type="match status" value="1"/>
</dbReference>
<organism evidence="2 3">
    <name type="scientific">Alosa alosa</name>
    <name type="common">allis shad</name>
    <dbReference type="NCBI Taxonomy" id="278164"/>
    <lineage>
        <taxon>Eukaryota</taxon>
        <taxon>Metazoa</taxon>
        <taxon>Chordata</taxon>
        <taxon>Craniata</taxon>
        <taxon>Vertebrata</taxon>
        <taxon>Euteleostomi</taxon>
        <taxon>Actinopterygii</taxon>
        <taxon>Neopterygii</taxon>
        <taxon>Teleostei</taxon>
        <taxon>Clupei</taxon>
        <taxon>Clupeiformes</taxon>
        <taxon>Clupeoidei</taxon>
        <taxon>Clupeidae</taxon>
        <taxon>Alosa</taxon>
    </lineage>
</organism>
<dbReference type="CDD" id="cd01650">
    <property type="entry name" value="RT_nLTR_like"/>
    <property type="match status" value="1"/>
</dbReference>